<dbReference type="AlphaFoldDB" id="A0A2S7F5Y2"/>
<feature type="active site" description="Charge relay system" evidence="10 11">
    <location>
        <position position="170"/>
    </location>
</feature>
<evidence type="ECO:0000256" key="4">
    <source>
        <dbReference type="ARBA" id="ARBA00022962"/>
    </source>
</evidence>
<dbReference type="GO" id="GO:0016740">
    <property type="term" value="F:transferase activity"/>
    <property type="evidence" value="ECO:0007669"/>
    <property type="project" value="UniProtKB-KW"/>
</dbReference>
<feature type="binding site" evidence="10 12">
    <location>
        <position position="105"/>
    </location>
    <ligand>
        <name>L-glutamine</name>
        <dbReference type="ChEBI" id="CHEBI:58359"/>
    </ligand>
</feature>
<dbReference type="CDD" id="cd01749">
    <property type="entry name" value="GATase1_PB"/>
    <property type="match status" value="1"/>
</dbReference>
<dbReference type="PROSITE" id="PS01236">
    <property type="entry name" value="PDXT_SNO_1"/>
    <property type="match status" value="1"/>
</dbReference>
<dbReference type="GO" id="GO:1903600">
    <property type="term" value="C:glutaminase complex"/>
    <property type="evidence" value="ECO:0007669"/>
    <property type="project" value="TreeGrafter"/>
</dbReference>
<dbReference type="GO" id="GO:0042823">
    <property type="term" value="P:pyridoxal phosphate biosynthetic process"/>
    <property type="evidence" value="ECO:0007669"/>
    <property type="project" value="UniProtKB-UniRule"/>
</dbReference>
<feature type="binding site" evidence="10 12">
    <location>
        <begin position="134"/>
        <end position="135"/>
    </location>
    <ligand>
        <name>L-glutamine</name>
        <dbReference type="ChEBI" id="CHEBI:58359"/>
    </ligand>
</feature>
<evidence type="ECO:0000256" key="6">
    <source>
        <dbReference type="ARBA" id="ARBA00047992"/>
    </source>
</evidence>
<dbReference type="PANTHER" id="PTHR31559:SF0">
    <property type="entry name" value="PYRIDOXAL 5'-PHOSPHATE SYNTHASE SUBUNIT SNO1-RELATED"/>
    <property type="match status" value="1"/>
</dbReference>
<dbReference type="Proteomes" id="UP000238081">
    <property type="component" value="Unassembled WGS sequence"/>
</dbReference>
<evidence type="ECO:0000256" key="11">
    <source>
        <dbReference type="PIRSR" id="PIRSR005639-1"/>
    </source>
</evidence>
<sequence length="200" mass="22355">MKIGVLSLQGGFIEHINQIKLLGYEPIEVKKESDLEVIDGIILPGGESTTMGKLLNVTGLMKPLKNKILEGLPVWGTCAGMILLAKDIENDCRRHLGIMDIKIRRNAFGTQIDSFRTKKVIEEVSDAEIELVFIRAPLVVEVKENVEIICRVNNNIVAVKQKNMLATSFHPELTEDLRFLKYFIETIVKASNSRGNLVAL</sequence>
<dbReference type="UniPathway" id="UPA00245"/>
<dbReference type="Gene3D" id="3.40.50.880">
    <property type="match status" value="1"/>
</dbReference>
<dbReference type="InterPro" id="IPR029062">
    <property type="entry name" value="Class_I_gatase-like"/>
</dbReference>
<dbReference type="PROSITE" id="PS51130">
    <property type="entry name" value="PDXT_SNO_2"/>
    <property type="match status" value="1"/>
</dbReference>
<comment type="catalytic activity">
    <reaction evidence="6 10">
        <text>aldehydo-D-ribose 5-phosphate + D-glyceraldehyde 3-phosphate + L-glutamine = pyridoxal 5'-phosphate + L-glutamate + phosphate + 3 H2O + H(+)</text>
        <dbReference type="Rhea" id="RHEA:31507"/>
        <dbReference type="ChEBI" id="CHEBI:15377"/>
        <dbReference type="ChEBI" id="CHEBI:15378"/>
        <dbReference type="ChEBI" id="CHEBI:29985"/>
        <dbReference type="ChEBI" id="CHEBI:43474"/>
        <dbReference type="ChEBI" id="CHEBI:58273"/>
        <dbReference type="ChEBI" id="CHEBI:58359"/>
        <dbReference type="ChEBI" id="CHEBI:59776"/>
        <dbReference type="ChEBI" id="CHEBI:597326"/>
        <dbReference type="EC" id="4.3.3.6"/>
    </reaction>
</comment>
<comment type="function">
    <text evidence="8 10">Catalyzes the hydrolysis of glutamine to glutamate and ammonia as part of the biosynthesis of pyridoxal 5'-phosphate. The resulting ammonia molecule is channeled to the active site of PdxS.</text>
</comment>
<evidence type="ECO:0000256" key="1">
    <source>
        <dbReference type="ARBA" id="ARBA00008345"/>
    </source>
</evidence>
<dbReference type="EC" id="4.3.3.6" evidence="10"/>
<dbReference type="GO" id="GO:0004359">
    <property type="term" value="F:glutaminase activity"/>
    <property type="evidence" value="ECO:0007669"/>
    <property type="project" value="UniProtKB-UniRule"/>
</dbReference>
<comment type="caution">
    <text evidence="13">The sequence shown here is derived from an EMBL/GenBank/DDBJ whole genome shotgun (WGS) entry which is preliminary data.</text>
</comment>
<protein>
    <recommendedName>
        <fullName evidence="10">Pyridoxal 5'-phosphate synthase subunit PdxT</fullName>
        <ecNumber evidence="10">4.3.3.6</ecNumber>
    </recommendedName>
    <alternativeName>
        <fullName evidence="10">Pdx2</fullName>
    </alternativeName>
    <alternativeName>
        <fullName evidence="10">Pyridoxal 5'-phosphate synthase glutaminase subunit</fullName>
        <ecNumber evidence="10">3.5.1.2</ecNumber>
    </alternativeName>
</protein>
<dbReference type="GO" id="GO:0005829">
    <property type="term" value="C:cytosol"/>
    <property type="evidence" value="ECO:0007669"/>
    <property type="project" value="TreeGrafter"/>
</dbReference>
<dbReference type="PROSITE" id="PS51273">
    <property type="entry name" value="GATASE_TYPE_1"/>
    <property type="match status" value="1"/>
</dbReference>
<comment type="catalytic activity">
    <reaction evidence="7 10">
        <text>L-glutamine + H2O = L-glutamate + NH4(+)</text>
        <dbReference type="Rhea" id="RHEA:15889"/>
        <dbReference type="ChEBI" id="CHEBI:15377"/>
        <dbReference type="ChEBI" id="CHEBI:28938"/>
        <dbReference type="ChEBI" id="CHEBI:29985"/>
        <dbReference type="ChEBI" id="CHEBI:58359"/>
        <dbReference type="EC" id="3.5.1.2"/>
    </reaction>
</comment>
<dbReference type="HAMAP" id="MF_01615">
    <property type="entry name" value="PdxT"/>
    <property type="match status" value="1"/>
</dbReference>
<dbReference type="Pfam" id="PF01174">
    <property type="entry name" value="SNO"/>
    <property type="match status" value="1"/>
</dbReference>
<dbReference type="FunFam" id="3.40.50.880:FF:000010">
    <property type="entry name" value="uncharacterized protein LOC100176842 isoform X2"/>
    <property type="match status" value="1"/>
</dbReference>
<evidence type="ECO:0000256" key="12">
    <source>
        <dbReference type="PIRSR" id="PIRSR005639-2"/>
    </source>
</evidence>
<keyword evidence="5 10" id="KW-0456">Lyase</keyword>
<proteinExistence type="inferred from homology"/>
<keyword evidence="13" id="KW-0808">Transferase</keyword>
<gene>
    <name evidence="10" type="primary">pdxT</name>
    <name evidence="13" type="ORF">AWN73_19595</name>
</gene>
<comment type="subunit">
    <text evidence="9 10">In the presence of PdxS, forms a dodecamer of heterodimers. Only shows activity in the heterodimer.</text>
</comment>
<dbReference type="RefSeq" id="WP_043667321.1">
    <property type="nucleotide sequence ID" value="NZ_CANCWB010000013.1"/>
</dbReference>
<evidence type="ECO:0000256" key="5">
    <source>
        <dbReference type="ARBA" id="ARBA00023239"/>
    </source>
</evidence>
<keyword evidence="2 10" id="KW-0378">Hydrolase</keyword>
<evidence type="ECO:0000256" key="7">
    <source>
        <dbReference type="ARBA" id="ARBA00049534"/>
    </source>
</evidence>
<comment type="pathway">
    <text evidence="10">Cofactor biosynthesis; pyridoxal 5'-phosphate biosynthesis.</text>
</comment>
<dbReference type="GO" id="GO:0008614">
    <property type="term" value="P:pyridoxine metabolic process"/>
    <property type="evidence" value="ECO:0007669"/>
    <property type="project" value="TreeGrafter"/>
</dbReference>
<dbReference type="GO" id="GO:0036381">
    <property type="term" value="F:pyridoxal 5'-phosphate synthase (glutamine hydrolysing) activity"/>
    <property type="evidence" value="ECO:0007669"/>
    <property type="project" value="UniProtKB-UniRule"/>
</dbReference>
<keyword evidence="4 10" id="KW-0315">Glutamine amidotransferase</keyword>
<evidence type="ECO:0000256" key="10">
    <source>
        <dbReference type="HAMAP-Rule" id="MF_01615"/>
    </source>
</evidence>
<dbReference type="EC" id="3.5.1.2" evidence="10"/>
<evidence type="ECO:0000256" key="9">
    <source>
        <dbReference type="ARBA" id="ARBA00064749"/>
    </source>
</evidence>
<dbReference type="NCBIfam" id="TIGR03800">
    <property type="entry name" value="PLP_synth_Pdx2"/>
    <property type="match status" value="1"/>
</dbReference>
<comment type="similarity">
    <text evidence="1 10">Belongs to the glutaminase PdxT/SNO family.</text>
</comment>
<dbReference type="PIRSF" id="PIRSF005639">
    <property type="entry name" value="Glut_amidoT_SNO"/>
    <property type="match status" value="1"/>
</dbReference>
<evidence type="ECO:0000313" key="14">
    <source>
        <dbReference type="Proteomes" id="UP000238081"/>
    </source>
</evidence>
<reference evidence="13 14" key="1">
    <citation type="submission" date="2016-01" db="EMBL/GenBank/DDBJ databases">
        <title>Characterization of the Clostridium difficile lineages that are prevalent in Hong Kong and China.</title>
        <authorList>
            <person name="Kwok J.S.-L."/>
            <person name="Lam W.-Y."/>
            <person name="Ip M."/>
            <person name="Chan T.-F."/>
            <person name="Hawkey P.M."/>
            <person name="Tsui S.K.-W."/>
        </authorList>
    </citation>
    <scope>NUCLEOTIDE SEQUENCE [LARGE SCALE GENOMIC DNA]</scope>
    <source>
        <strain evidence="13 14">300064</strain>
    </source>
</reference>
<feature type="active site" description="Nucleophile" evidence="10 11">
    <location>
        <position position="78"/>
    </location>
</feature>
<feature type="active site" description="Charge relay system" evidence="10 11">
    <location>
        <position position="172"/>
    </location>
</feature>
<accession>A0A2S7F5Y2</accession>
<name>A0A2S7F5Y2_CLOBU</name>
<evidence type="ECO:0000313" key="13">
    <source>
        <dbReference type="EMBL" id="PPV12185.1"/>
    </source>
</evidence>
<evidence type="ECO:0000256" key="2">
    <source>
        <dbReference type="ARBA" id="ARBA00022801"/>
    </source>
</evidence>
<keyword evidence="3 10" id="KW-0663">Pyridoxal phosphate</keyword>
<dbReference type="EMBL" id="LRDH01000156">
    <property type="protein sequence ID" value="PPV12185.1"/>
    <property type="molecule type" value="Genomic_DNA"/>
</dbReference>
<feature type="binding site" evidence="10 12">
    <location>
        <begin position="46"/>
        <end position="48"/>
    </location>
    <ligand>
        <name>L-glutamine</name>
        <dbReference type="ChEBI" id="CHEBI:58359"/>
    </ligand>
</feature>
<dbReference type="PANTHER" id="PTHR31559">
    <property type="entry name" value="PYRIDOXAL 5'-PHOSPHATE SYNTHASE SUBUNIT SNO"/>
    <property type="match status" value="1"/>
</dbReference>
<dbReference type="InterPro" id="IPR002161">
    <property type="entry name" value="PdxT/SNO"/>
</dbReference>
<organism evidence="13 14">
    <name type="scientific">Clostridium butyricum</name>
    <dbReference type="NCBI Taxonomy" id="1492"/>
    <lineage>
        <taxon>Bacteria</taxon>
        <taxon>Bacillati</taxon>
        <taxon>Bacillota</taxon>
        <taxon>Clostridia</taxon>
        <taxon>Eubacteriales</taxon>
        <taxon>Clostridiaceae</taxon>
        <taxon>Clostridium</taxon>
    </lineage>
</organism>
<evidence type="ECO:0000256" key="8">
    <source>
        <dbReference type="ARBA" id="ARBA00054599"/>
    </source>
</evidence>
<dbReference type="SUPFAM" id="SSF52317">
    <property type="entry name" value="Class I glutamine amidotransferase-like"/>
    <property type="match status" value="1"/>
</dbReference>
<dbReference type="InterPro" id="IPR021196">
    <property type="entry name" value="PdxT/SNO_CS"/>
</dbReference>
<dbReference type="GO" id="GO:0006543">
    <property type="term" value="P:L-glutamine catabolic process"/>
    <property type="evidence" value="ECO:0007669"/>
    <property type="project" value="UniProtKB-UniRule"/>
</dbReference>
<evidence type="ECO:0000256" key="3">
    <source>
        <dbReference type="ARBA" id="ARBA00022898"/>
    </source>
</evidence>